<organism evidence="2 3">
    <name type="scientific">Hymenobacter glacieicola</name>
    <dbReference type="NCBI Taxonomy" id="1562124"/>
    <lineage>
        <taxon>Bacteria</taxon>
        <taxon>Pseudomonadati</taxon>
        <taxon>Bacteroidota</taxon>
        <taxon>Cytophagia</taxon>
        <taxon>Cytophagales</taxon>
        <taxon>Hymenobacteraceae</taxon>
        <taxon>Hymenobacter</taxon>
    </lineage>
</organism>
<dbReference type="InterPro" id="IPR010870">
    <property type="entry name" value="Porin_O/P"/>
</dbReference>
<feature type="signal peptide" evidence="1">
    <location>
        <begin position="1"/>
        <end position="18"/>
    </location>
</feature>
<dbReference type="InterPro" id="IPR023614">
    <property type="entry name" value="Porin_dom_sf"/>
</dbReference>
<dbReference type="RefSeq" id="WP_188559525.1">
    <property type="nucleotide sequence ID" value="NZ_BMGS01000013.1"/>
</dbReference>
<proteinExistence type="predicted"/>
<sequence>MKKLLTSLLFLTMGYAQGQSTDSVAQPKTGAKKWFETFAIRGYLQARYNRLLETNPNLACEQCDRSWGNNGGFSFRRIRVIFYGQLHERVYFYLQPDFASTPSGSTSLHFAQLRDAYLDLGLDKASQFRVRVGQSKVPFGFENMQSSQNRLALDRNDALNSALSNERDLGAFLYWAPSAVRQRFSQLVKEGLKGSGDYGVVGLGVFNGQTANRPELNNQRHVVARITYPLAIGGQLLEPALQAYTGEYVVAKDQLSSGVKHRPDLRYPDQRAAATLVLYPQPFGIQTEYNVGRGPEFNPRTDSIETQRLHGGYVQLNYRLRYQQQQFYPFLRLQYYNGGKKHERDARSYHVREAELGVEWQPVPSFELVTMYTLSSRRFEDFQKPDNRQRGGLLRLQAQLNF</sequence>
<accession>A0ABQ1X5V1</accession>
<feature type="chain" id="PRO_5047123976" evidence="1">
    <location>
        <begin position="19"/>
        <end position="402"/>
    </location>
</feature>
<keyword evidence="1" id="KW-0732">Signal</keyword>
<reference evidence="3" key="1">
    <citation type="journal article" date="2019" name="Int. J. Syst. Evol. Microbiol.">
        <title>The Global Catalogue of Microorganisms (GCM) 10K type strain sequencing project: providing services to taxonomists for standard genome sequencing and annotation.</title>
        <authorList>
            <consortium name="The Broad Institute Genomics Platform"/>
            <consortium name="The Broad Institute Genome Sequencing Center for Infectious Disease"/>
            <person name="Wu L."/>
            <person name="Ma J."/>
        </authorList>
    </citation>
    <scope>NUCLEOTIDE SEQUENCE [LARGE SCALE GENOMIC DNA]</scope>
    <source>
        <strain evidence="3">CGMCC 1.12990</strain>
    </source>
</reference>
<dbReference type="SUPFAM" id="SSF56935">
    <property type="entry name" value="Porins"/>
    <property type="match status" value="1"/>
</dbReference>
<keyword evidence="3" id="KW-1185">Reference proteome</keyword>
<evidence type="ECO:0000313" key="2">
    <source>
        <dbReference type="EMBL" id="GGG58928.1"/>
    </source>
</evidence>
<dbReference type="Gene3D" id="2.40.160.10">
    <property type="entry name" value="Porin"/>
    <property type="match status" value="1"/>
</dbReference>
<protein>
    <submittedName>
        <fullName evidence="2">Porin</fullName>
    </submittedName>
</protein>
<dbReference type="Pfam" id="PF07396">
    <property type="entry name" value="Porin_O_P"/>
    <property type="match status" value="1"/>
</dbReference>
<evidence type="ECO:0000313" key="3">
    <source>
        <dbReference type="Proteomes" id="UP000601361"/>
    </source>
</evidence>
<name>A0ABQ1X5V1_9BACT</name>
<dbReference type="EMBL" id="BMGS01000013">
    <property type="protein sequence ID" value="GGG58928.1"/>
    <property type="molecule type" value="Genomic_DNA"/>
</dbReference>
<dbReference type="Proteomes" id="UP000601361">
    <property type="component" value="Unassembled WGS sequence"/>
</dbReference>
<evidence type="ECO:0000256" key="1">
    <source>
        <dbReference type="SAM" id="SignalP"/>
    </source>
</evidence>
<comment type="caution">
    <text evidence="2">The sequence shown here is derived from an EMBL/GenBank/DDBJ whole genome shotgun (WGS) entry which is preliminary data.</text>
</comment>
<gene>
    <name evidence="2" type="ORF">GCM10011378_38720</name>
</gene>